<sequence length="260" mass="28449">MVAHGVSDDRSLRFSILGPLEASRYQQILPISARRPRVVLATMLLAANKVVSAQRLTRALWPGWPPDTARTQIHYCVSSLRKRLAPADVILSHPSGYALTIAEDQLDALAFHRLVSDAEAARENGDLDAAARLLRQGLSLWRGPALDGLDVPCLGAEAARLDELRLLAFEELVDVELRLGRAQEVIPGLREQVALFPLREHLAAQLMTALHRAGRRSEALAVFRGVRRRLRENEGLGPGPELRGVEQLILSADASPGRGA</sequence>
<dbReference type="InterPro" id="IPR051677">
    <property type="entry name" value="AfsR-DnrI-RedD_regulator"/>
</dbReference>
<keyword evidence="8" id="KW-1185">Reference proteome</keyword>
<dbReference type="InterPro" id="IPR001867">
    <property type="entry name" value="OmpR/PhoB-type_DNA-bd"/>
</dbReference>
<gene>
    <name evidence="7" type="ORF">J2S55_005755</name>
</gene>
<keyword evidence="3 7" id="KW-0238">DNA-binding</keyword>
<dbReference type="SMART" id="SM01043">
    <property type="entry name" value="BTAD"/>
    <property type="match status" value="1"/>
</dbReference>
<comment type="similarity">
    <text evidence="1">Belongs to the AfsR/DnrI/RedD regulatory family.</text>
</comment>
<dbReference type="Gene3D" id="1.25.40.10">
    <property type="entry name" value="Tetratricopeptide repeat domain"/>
    <property type="match status" value="1"/>
</dbReference>
<dbReference type="CDD" id="cd15831">
    <property type="entry name" value="BTAD"/>
    <property type="match status" value="1"/>
</dbReference>
<keyword evidence="4" id="KW-0804">Transcription</keyword>
<feature type="domain" description="OmpR/PhoB-type" evidence="5">
    <location>
        <begin position="26"/>
        <end position="99"/>
    </location>
</feature>
<dbReference type="SUPFAM" id="SSF48452">
    <property type="entry name" value="TPR-like"/>
    <property type="match status" value="1"/>
</dbReference>
<reference evidence="7 8" key="1">
    <citation type="submission" date="2023-07" db="EMBL/GenBank/DDBJ databases">
        <title>Sequencing the genomes of 1000 actinobacteria strains.</title>
        <authorList>
            <person name="Klenk H.-P."/>
        </authorList>
    </citation>
    <scope>NUCLEOTIDE SEQUENCE [LARGE SCALE GENOMIC DNA]</scope>
    <source>
        <strain evidence="7 8">DSM 44109</strain>
    </source>
</reference>
<protein>
    <submittedName>
        <fullName evidence="7">DNA-binding SARP family transcriptional activator</fullName>
    </submittedName>
</protein>
<dbReference type="GO" id="GO:0003677">
    <property type="term" value="F:DNA binding"/>
    <property type="evidence" value="ECO:0007669"/>
    <property type="project" value="UniProtKB-KW"/>
</dbReference>
<evidence type="ECO:0000256" key="4">
    <source>
        <dbReference type="ARBA" id="ARBA00023163"/>
    </source>
</evidence>
<dbReference type="EMBL" id="JAUSRB010000002">
    <property type="protein sequence ID" value="MDP9866489.1"/>
    <property type="molecule type" value="Genomic_DNA"/>
</dbReference>
<keyword evidence="2" id="KW-0805">Transcription regulation</keyword>
<evidence type="ECO:0000256" key="2">
    <source>
        <dbReference type="ARBA" id="ARBA00023015"/>
    </source>
</evidence>
<dbReference type="SMART" id="SM00862">
    <property type="entry name" value="Trans_reg_C"/>
    <property type="match status" value="1"/>
</dbReference>
<evidence type="ECO:0000256" key="1">
    <source>
        <dbReference type="ARBA" id="ARBA00005820"/>
    </source>
</evidence>
<dbReference type="Gene3D" id="1.10.10.10">
    <property type="entry name" value="Winged helix-like DNA-binding domain superfamily/Winged helix DNA-binding domain"/>
    <property type="match status" value="1"/>
</dbReference>
<dbReference type="PANTHER" id="PTHR35807:SF1">
    <property type="entry name" value="TRANSCRIPTIONAL REGULATOR REDD"/>
    <property type="match status" value="1"/>
</dbReference>
<organism evidence="7 8">
    <name type="scientific">Streptosporangium brasiliense</name>
    <dbReference type="NCBI Taxonomy" id="47480"/>
    <lineage>
        <taxon>Bacteria</taxon>
        <taxon>Bacillati</taxon>
        <taxon>Actinomycetota</taxon>
        <taxon>Actinomycetes</taxon>
        <taxon>Streptosporangiales</taxon>
        <taxon>Streptosporangiaceae</taxon>
        <taxon>Streptosporangium</taxon>
    </lineage>
</organism>
<comment type="caution">
    <text evidence="7">The sequence shown here is derived from an EMBL/GenBank/DDBJ whole genome shotgun (WGS) entry which is preliminary data.</text>
</comment>
<dbReference type="RefSeq" id="WP_306867262.1">
    <property type="nucleotide sequence ID" value="NZ_JAUSRB010000002.1"/>
</dbReference>
<dbReference type="Proteomes" id="UP001230426">
    <property type="component" value="Unassembled WGS sequence"/>
</dbReference>
<evidence type="ECO:0000313" key="8">
    <source>
        <dbReference type="Proteomes" id="UP001230426"/>
    </source>
</evidence>
<dbReference type="InterPro" id="IPR011990">
    <property type="entry name" value="TPR-like_helical_dom_sf"/>
</dbReference>
<evidence type="ECO:0000256" key="3">
    <source>
        <dbReference type="ARBA" id="ARBA00023125"/>
    </source>
</evidence>
<accession>A0ABT9RB48</accession>
<evidence type="ECO:0000259" key="6">
    <source>
        <dbReference type="SMART" id="SM01043"/>
    </source>
</evidence>
<dbReference type="Pfam" id="PF03704">
    <property type="entry name" value="BTAD"/>
    <property type="match status" value="1"/>
</dbReference>
<dbReference type="InterPro" id="IPR005158">
    <property type="entry name" value="BTAD"/>
</dbReference>
<dbReference type="SUPFAM" id="SSF46894">
    <property type="entry name" value="C-terminal effector domain of the bipartite response regulators"/>
    <property type="match status" value="1"/>
</dbReference>
<proteinExistence type="inferred from homology"/>
<dbReference type="PANTHER" id="PTHR35807">
    <property type="entry name" value="TRANSCRIPTIONAL REGULATOR REDD-RELATED"/>
    <property type="match status" value="1"/>
</dbReference>
<dbReference type="InterPro" id="IPR036388">
    <property type="entry name" value="WH-like_DNA-bd_sf"/>
</dbReference>
<evidence type="ECO:0000259" key="5">
    <source>
        <dbReference type="SMART" id="SM00862"/>
    </source>
</evidence>
<evidence type="ECO:0000313" key="7">
    <source>
        <dbReference type="EMBL" id="MDP9866489.1"/>
    </source>
</evidence>
<dbReference type="InterPro" id="IPR016032">
    <property type="entry name" value="Sig_transdc_resp-reg_C-effctor"/>
</dbReference>
<feature type="domain" description="Bacterial transcriptional activator" evidence="6">
    <location>
        <begin position="106"/>
        <end position="250"/>
    </location>
</feature>
<name>A0ABT9RB48_9ACTN</name>